<protein>
    <recommendedName>
        <fullName evidence="5">Ankyrin repeat-containing protein</fullName>
    </recommendedName>
</protein>
<proteinExistence type="predicted"/>
<feature type="compositionally biased region" description="Basic and acidic residues" evidence="2">
    <location>
        <begin position="693"/>
        <end position="705"/>
    </location>
</feature>
<evidence type="ECO:0000256" key="1">
    <source>
        <dbReference type="SAM" id="Coils"/>
    </source>
</evidence>
<keyword evidence="1" id="KW-0175">Coiled coil</keyword>
<gene>
    <name evidence="3" type="ORF">J2N86_06500</name>
</gene>
<sequence>MSYLGQDLLIENLNREFKKLRFPAQFHFNEGGVCNGLAMVYAQYVLQGPEKEAEFFKVLQIIADGELNEEEKYGLQPGSILLFASQVLLAYQPGQYNLSQTQSTGMQMLNIDGKPLVSSFDFALAASDKEWGSVIAKIGLQNDEVMIVQSINHAISVRKVDDKYRVYDPNYATGFKEFASEEALVRELHKKVFGYGKGNLGMEVHVVRNPEAASRQVPFPDIQELYKQHLPLPPKNTTAKLGSKTFDTLAVGAAVVTDPQVIKHLIIETNADSETIFTAAKQAVSHNNVAALGPLLDSINAESESTEKLKSLIEIAIGSGRLEAYDQVEKYFSECYAKENVSYLLILAAKGGNPKVLERFLVTMQPVQEAYIDELVTENMDNGVLTTEGMEREQAKEIYLQIFMTKKMVEGIQASLGPAIEKGNTECIKVLLNQLNNYKQPLDEKQLLDYFLKAIEHNQPYALEKLIDAHPEMSKSVLKLVSMSPLSVQRTDLDVLRLLQHHGMPFSAQAEEIIQSKEKDQYRSFTTTINLLINHIQNFFGKKQLKYDDKQLLAMKKDECRETIKELEKELADLKETDKAQYDAYARVIEAEKKKLDGEQNFSSVARIGNKLQGILDKLKVPNIPCFTLDDFNFDDLDSEEEEQYDLEDVAGLFDEHSSEEEVISEAAQEQAYNPVERQSCVTGKFKGQMSDLRSDTSETDESKTAIRTIP</sequence>
<organism evidence="3 4">
    <name type="scientific">Legionella lytica</name>
    <dbReference type="NCBI Taxonomy" id="96232"/>
    <lineage>
        <taxon>Bacteria</taxon>
        <taxon>Pseudomonadati</taxon>
        <taxon>Pseudomonadota</taxon>
        <taxon>Gammaproteobacteria</taxon>
        <taxon>Legionellales</taxon>
        <taxon>Legionellaceae</taxon>
        <taxon>Legionella</taxon>
    </lineage>
</organism>
<name>A0ABY4YBB7_9GAMM</name>
<evidence type="ECO:0000256" key="2">
    <source>
        <dbReference type="SAM" id="MobiDB-lite"/>
    </source>
</evidence>
<dbReference type="SUPFAM" id="SSF140860">
    <property type="entry name" value="Pseudo ankyrin repeat-like"/>
    <property type="match status" value="1"/>
</dbReference>
<feature type="coiled-coil region" evidence="1">
    <location>
        <begin position="550"/>
        <end position="584"/>
    </location>
</feature>
<dbReference type="RefSeq" id="WP_252581978.1">
    <property type="nucleotide sequence ID" value="NZ_CP071527.1"/>
</dbReference>
<keyword evidence="4" id="KW-1185">Reference proteome</keyword>
<feature type="region of interest" description="Disordered" evidence="2">
    <location>
        <begin position="685"/>
        <end position="711"/>
    </location>
</feature>
<evidence type="ECO:0008006" key="5">
    <source>
        <dbReference type="Google" id="ProtNLM"/>
    </source>
</evidence>
<reference evidence="3" key="1">
    <citation type="submission" date="2021-03" db="EMBL/GenBank/DDBJ databases">
        <title>Legionella lytica PCM 2298.</title>
        <authorList>
            <person name="Koper P."/>
        </authorList>
    </citation>
    <scope>NUCLEOTIDE SEQUENCE</scope>
    <source>
        <strain evidence="3">PCM 2298</strain>
    </source>
</reference>
<accession>A0ABY4YBB7</accession>
<dbReference type="Proteomes" id="UP001057474">
    <property type="component" value="Chromosome"/>
</dbReference>
<evidence type="ECO:0000313" key="3">
    <source>
        <dbReference type="EMBL" id="USQ14940.1"/>
    </source>
</evidence>
<dbReference type="EMBL" id="CP071527">
    <property type="protein sequence ID" value="USQ14940.1"/>
    <property type="molecule type" value="Genomic_DNA"/>
</dbReference>
<evidence type="ECO:0000313" key="4">
    <source>
        <dbReference type="Proteomes" id="UP001057474"/>
    </source>
</evidence>